<evidence type="ECO:0000313" key="1">
    <source>
        <dbReference type="EMBL" id="MTE21416.1"/>
    </source>
</evidence>
<accession>A0A6G2BH11</accession>
<reference evidence="1 2" key="1">
    <citation type="submission" date="2019-11" db="EMBL/GenBank/DDBJ databases">
        <authorList>
            <person name="Yuan L."/>
        </authorList>
    </citation>
    <scope>NUCLEOTIDE SEQUENCE [LARGE SCALE GENOMIC DNA]</scope>
    <source>
        <strain evidence="1 2">TRM43335</strain>
    </source>
</reference>
<proteinExistence type="predicted"/>
<dbReference type="InterPro" id="IPR036736">
    <property type="entry name" value="ACP-like_sf"/>
</dbReference>
<name>A0A6G2BH11_9ACTN</name>
<protein>
    <submittedName>
        <fullName evidence="1">Acyl carrier protein</fullName>
    </submittedName>
</protein>
<organism evidence="1 2">
    <name type="scientific">Streptomyces taklimakanensis</name>
    <dbReference type="NCBI Taxonomy" id="2569853"/>
    <lineage>
        <taxon>Bacteria</taxon>
        <taxon>Bacillati</taxon>
        <taxon>Actinomycetota</taxon>
        <taxon>Actinomycetes</taxon>
        <taxon>Kitasatosporales</taxon>
        <taxon>Streptomycetaceae</taxon>
        <taxon>Streptomyces</taxon>
    </lineage>
</organism>
<dbReference type="RefSeq" id="WP_162466485.1">
    <property type="nucleotide sequence ID" value="NZ_WIXO01000001.1"/>
</dbReference>
<dbReference type="EMBL" id="WIXO01000001">
    <property type="protein sequence ID" value="MTE21416.1"/>
    <property type="molecule type" value="Genomic_DNA"/>
</dbReference>
<dbReference type="Gene3D" id="1.10.1200.10">
    <property type="entry name" value="ACP-like"/>
    <property type="match status" value="1"/>
</dbReference>
<keyword evidence="2" id="KW-1185">Reference proteome</keyword>
<dbReference type="AlphaFoldDB" id="A0A6G2BH11"/>
<gene>
    <name evidence="1" type="ORF">F0L17_20325</name>
</gene>
<dbReference type="SUPFAM" id="SSF47336">
    <property type="entry name" value="ACP-like"/>
    <property type="match status" value="1"/>
</dbReference>
<dbReference type="Proteomes" id="UP000473014">
    <property type="component" value="Unassembled WGS sequence"/>
</dbReference>
<sequence length="90" mass="10079">MTALDHDAIYGKLSGYIREQFLGDSGVTDLEPDTPLLEWGVLTSMNTSLLLNYIRTELKVTVPPAYITGKHFRDLRAITDMVRELSPQPA</sequence>
<comment type="caution">
    <text evidence="1">The sequence shown here is derived from an EMBL/GenBank/DDBJ whole genome shotgun (WGS) entry which is preliminary data.</text>
</comment>
<evidence type="ECO:0000313" key="2">
    <source>
        <dbReference type="Proteomes" id="UP000473014"/>
    </source>
</evidence>